<dbReference type="SMART" id="SM00283">
    <property type="entry name" value="MA"/>
    <property type="match status" value="1"/>
</dbReference>
<name>A0ABS2WT19_9BACT</name>
<organism evidence="5 6">
    <name type="scientific">Sulfurospirillum tamanense</name>
    <dbReference type="NCBI Taxonomy" id="2813362"/>
    <lineage>
        <taxon>Bacteria</taxon>
        <taxon>Pseudomonadati</taxon>
        <taxon>Campylobacterota</taxon>
        <taxon>Epsilonproteobacteria</taxon>
        <taxon>Campylobacterales</taxon>
        <taxon>Sulfurospirillaceae</taxon>
        <taxon>Sulfurospirillum</taxon>
    </lineage>
</organism>
<keyword evidence="1 2" id="KW-0807">Transducer</keyword>
<reference evidence="6" key="1">
    <citation type="submission" date="2021-02" db="EMBL/GenBank/DDBJ databases">
        <title>Sulfurospirillum tamanensis sp. nov.</title>
        <authorList>
            <person name="Merkel A.Y."/>
        </authorList>
    </citation>
    <scope>NUCLEOTIDE SEQUENCE [LARGE SCALE GENOMIC DNA]</scope>
    <source>
        <strain evidence="6">T05b</strain>
    </source>
</reference>
<accession>A0ABS2WT19</accession>
<reference evidence="5 6" key="3">
    <citation type="submission" date="2021-02" db="EMBL/GenBank/DDBJ databases">
        <authorList>
            <person name="Merkel A.Y."/>
        </authorList>
    </citation>
    <scope>NUCLEOTIDE SEQUENCE [LARGE SCALE GENOMIC DNA]</scope>
    <source>
        <strain evidence="5 6">T05b</strain>
    </source>
</reference>
<dbReference type="Gene3D" id="1.10.287.950">
    <property type="entry name" value="Methyl-accepting chemotaxis protein"/>
    <property type="match status" value="1"/>
</dbReference>
<dbReference type="PROSITE" id="PS50111">
    <property type="entry name" value="CHEMOTAXIS_TRANSDUC_2"/>
    <property type="match status" value="1"/>
</dbReference>
<dbReference type="EMBL" id="JAFHKK010000017">
    <property type="protein sequence ID" value="MBN2964812.1"/>
    <property type="molecule type" value="Genomic_DNA"/>
</dbReference>
<keyword evidence="3" id="KW-0472">Membrane</keyword>
<feature type="domain" description="Methyl-accepting transducer" evidence="4">
    <location>
        <begin position="119"/>
        <end position="355"/>
    </location>
</feature>
<evidence type="ECO:0000256" key="2">
    <source>
        <dbReference type="PROSITE-ProRule" id="PRU00284"/>
    </source>
</evidence>
<evidence type="ECO:0000313" key="6">
    <source>
        <dbReference type="Proteomes" id="UP000703590"/>
    </source>
</evidence>
<keyword evidence="6" id="KW-1185">Reference proteome</keyword>
<dbReference type="PANTHER" id="PTHR32089">
    <property type="entry name" value="METHYL-ACCEPTING CHEMOTAXIS PROTEIN MCPB"/>
    <property type="match status" value="1"/>
</dbReference>
<dbReference type="Pfam" id="PF00015">
    <property type="entry name" value="MCPsignal"/>
    <property type="match status" value="1"/>
</dbReference>
<evidence type="ECO:0000256" key="1">
    <source>
        <dbReference type="ARBA" id="ARBA00023224"/>
    </source>
</evidence>
<keyword evidence="3" id="KW-0812">Transmembrane</keyword>
<protein>
    <submittedName>
        <fullName evidence="5">Methyl-accepting chemotaxis protein</fullName>
    </submittedName>
</protein>
<feature type="transmembrane region" description="Helical" evidence="3">
    <location>
        <begin position="38"/>
        <end position="58"/>
    </location>
</feature>
<reference evidence="5 6" key="2">
    <citation type="submission" date="2021-02" db="EMBL/GenBank/DDBJ databases">
        <title>Sulfurospirillum tamanensis sp. nov.</title>
        <authorList>
            <person name="Frolova A."/>
            <person name="Merkel A."/>
            <person name="Slobodkin A."/>
        </authorList>
    </citation>
    <scope>NUCLEOTIDE SEQUENCE [LARGE SCALE GENOMIC DNA]</scope>
    <source>
        <strain evidence="5 6">T05b</strain>
    </source>
</reference>
<dbReference type="CDD" id="cd11386">
    <property type="entry name" value="MCP_signal"/>
    <property type="match status" value="1"/>
</dbReference>
<dbReference type="Proteomes" id="UP000703590">
    <property type="component" value="Unassembled WGS sequence"/>
</dbReference>
<evidence type="ECO:0000259" key="4">
    <source>
        <dbReference type="PROSITE" id="PS50111"/>
    </source>
</evidence>
<gene>
    <name evidence="5" type="ORF">JWV37_08460</name>
</gene>
<keyword evidence="3" id="KW-1133">Transmembrane helix</keyword>
<feature type="transmembrane region" description="Helical" evidence="3">
    <location>
        <begin position="12"/>
        <end position="32"/>
    </location>
</feature>
<proteinExistence type="predicted"/>
<sequence length="560" mass="61753">MLKATRMLERQFQKIALLFGFLFLGVFALSWIVQSPVFVGTMALCLAIVCAAAMYGGVVRPVAKSLTLLESLDARQKEEREAIKQTFDGTQKPWLKKLFGKVYALIGILTRLSENYSESAGKNSIATAQLMFSIDTMSKKLEEKAASILEISASAQNIFEHVTKVSVNSQEASNFAKLSMRESTKSMEELNEIIQSMETINLQTTESSTKVNDLKEKSITIHNVTTVIDDIADQTNLLALNAAIEAARAGEHGRGFAVVAEEVRNLAERTSKSTGEVTIIVKQIQQDTNEVFASMEALRGAIEKASTKVSHVGEEIKHFITNAQKIEEQIDAIAKSSDYNSDQLLTIRDAIAKISEQLESGTKEMREISGQTEAIIAGAEVAHESLSAFAMDAYHEKMFGLCKEAKKAVESAFEGAISSGKLSQEDVFDTAFKPIPNTNPQKYTTRYDSFTDKVFAPIVDAIMKENTNALYAVAMHKSGYISTHNARAPLSGNYEKDLFANRSKRIFTDRGVRGANHEKPVLLQTYRREDGVIMHDISVPIYVGGRHWGGFRIGYKPSAA</sequence>
<evidence type="ECO:0000256" key="3">
    <source>
        <dbReference type="SAM" id="Phobius"/>
    </source>
</evidence>
<comment type="caution">
    <text evidence="5">The sequence shown here is derived from an EMBL/GenBank/DDBJ whole genome shotgun (WGS) entry which is preliminary data.</text>
</comment>
<dbReference type="PANTHER" id="PTHR32089:SF112">
    <property type="entry name" value="LYSOZYME-LIKE PROTEIN-RELATED"/>
    <property type="match status" value="1"/>
</dbReference>
<dbReference type="SUPFAM" id="SSF58104">
    <property type="entry name" value="Methyl-accepting chemotaxis protein (MCP) signaling domain"/>
    <property type="match status" value="1"/>
</dbReference>
<dbReference type="InterPro" id="IPR004089">
    <property type="entry name" value="MCPsignal_dom"/>
</dbReference>
<evidence type="ECO:0000313" key="5">
    <source>
        <dbReference type="EMBL" id="MBN2964812.1"/>
    </source>
</evidence>